<proteinExistence type="predicted"/>
<dbReference type="Gene3D" id="3.40.50.720">
    <property type="entry name" value="NAD(P)-binding Rossmann-like Domain"/>
    <property type="match status" value="1"/>
</dbReference>
<name>A0A2A6FI97_9HYPH</name>
<comment type="caution">
    <text evidence="2">The sequence shown here is derived from an EMBL/GenBank/DDBJ whole genome shotgun (WGS) entry which is preliminary data.</text>
</comment>
<keyword evidence="3" id="KW-1185">Reference proteome</keyword>
<dbReference type="PANTHER" id="PTHR43103:SF6">
    <property type="entry name" value="PUTATIVE-RELATED"/>
    <property type="match status" value="1"/>
</dbReference>
<dbReference type="SUPFAM" id="SSF51735">
    <property type="entry name" value="NAD(P)-binding Rossmann-fold domains"/>
    <property type="match status" value="1"/>
</dbReference>
<dbReference type="InterPro" id="IPR036291">
    <property type="entry name" value="NAD(P)-bd_dom_sf"/>
</dbReference>
<feature type="domain" description="NAD-dependent epimerase/dehydratase" evidence="1">
    <location>
        <begin position="5"/>
        <end position="199"/>
    </location>
</feature>
<dbReference type="CDD" id="cd08946">
    <property type="entry name" value="SDR_e"/>
    <property type="match status" value="1"/>
</dbReference>
<protein>
    <submittedName>
        <fullName evidence="2">Nucleoside-diphosphate-sugar epimerase</fullName>
    </submittedName>
</protein>
<evidence type="ECO:0000259" key="1">
    <source>
        <dbReference type="Pfam" id="PF01370"/>
    </source>
</evidence>
<evidence type="ECO:0000313" key="3">
    <source>
        <dbReference type="Proteomes" id="UP000219182"/>
    </source>
</evidence>
<dbReference type="EMBL" id="NWQG01000045">
    <property type="protein sequence ID" value="PDQ21554.1"/>
    <property type="molecule type" value="Genomic_DNA"/>
</dbReference>
<accession>A0A2A6FI97</accession>
<reference evidence="2 3" key="1">
    <citation type="submission" date="2017-09" db="EMBL/GenBank/DDBJ databases">
        <title>Mesorhizobum sanjuanii sp. nov. isolated from nodules of Lotus tenuis in saline-alkaline lowlands of Flooding Pampa.</title>
        <authorList>
            <person name="Sannazzaro A.I."/>
            <person name="Torres Tejerizo G.A."/>
            <person name="Fontana F."/>
            <person name="Cumpa Velazquez L.M."/>
            <person name="Hansen L."/>
            <person name="Pistorio M."/>
            <person name="Estrella M.J."/>
        </authorList>
    </citation>
    <scope>NUCLEOTIDE SEQUENCE [LARGE SCALE GENOMIC DNA]</scope>
    <source>
        <strain evidence="2 3">BSA136</strain>
    </source>
</reference>
<sequence length="298" mass="33011">MGKRIVFTGGSGKIGRHVIPYLLERGHKVLNLDLTPLDVPGVDTVITNLADAGETYNALTLHFGFNEYFGGKGRGPVDAVVHFAALPRIFLRPDNAMFAANVLSTYNVIEAATKLGIRKVITASSETVYGVCFAEGERDFTSFPVEEDYDTDPTDSYGLSKVLGEKIARSFASRTGSDIYALRIGGVVEPQDYGRFPEFLADASKRRRDGWTYMDARDLGQIVHLCIERDGLGFQIFNAVNDNIVADTPTAEFLKKHAPDTPITRSMDVFEGPISNRKLREILGFRQEHDWRTRPASS</sequence>
<dbReference type="RefSeq" id="WP_097572917.1">
    <property type="nucleotide sequence ID" value="NZ_NWQG01000045.1"/>
</dbReference>
<dbReference type="AlphaFoldDB" id="A0A2A6FI97"/>
<organism evidence="2 3">
    <name type="scientific">Mesorhizobium sanjuanii</name>
    <dbReference type="NCBI Taxonomy" id="2037900"/>
    <lineage>
        <taxon>Bacteria</taxon>
        <taxon>Pseudomonadati</taxon>
        <taxon>Pseudomonadota</taxon>
        <taxon>Alphaproteobacteria</taxon>
        <taxon>Hyphomicrobiales</taxon>
        <taxon>Phyllobacteriaceae</taxon>
        <taxon>Mesorhizobium</taxon>
    </lineage>
</organism>
<dbReference type="Proteomes" id="UP000219182">
    <property type="component" value="Unassembled WGS sequence"/>
</dbReference>
<dbReference type="PANTHER" id="PTHR43103">
    <property type="entry name" value="NUCLEOSIDE-DIPHOSPHATE-SUGAR EPIMERASE"/>
    <property type="match status" value="1"/>
</dbReference>
<gene>
    <name evidence="2" type="ORF">CN311_08765</name>
</gene>
<evidence type="ECO:0000313" key="2">
    <source>
        <dbReference type="EMBL" id="PDQ21554.1"/>
    </source>
</evidence>
<dbReference type="Pfam" id="PF01370">
    <property type="entry name" value="Epimerase"/>
    <property type="match status" value="1"/>
</dbReference>
<dbReference type="InterPro" id="IPR001509">
    <property type="entry name" value="Epimerase_deHydtase"/>
</dbReference>